<dbReference type="AlphaFoldDB" id="A0A5B7IDH3"/>
<name>A0A5B7IDH3_PORTR</name>
<evidence type="ECO:0000313" key="1">
    <source>
        <dbReference type="EMBL" id="MPC78908.1"/>
    </source>
</evidence>
<dbReference type="Proteomes" id="UP000324222">
    <property type="component" value="Unassembled WGS sequence"/>
</dbReference>
<dbReference type="EMBL" id="VSRR010049697">
    <property type="protein sequence ID" value="MPC78908.1"/>
    <property type="molecule type" value="Genomic_DNA"/>
</dbReference>
<sequence length="123" mass="13648">MQAHLLLAWLEVDRRWTSEGLHRVTSRGRRLMPLHHGKWGAGEVSLTPHNHATDGGMLNPPHANQGDKEIVVSISQLQGTQMGKQRGGAGRGVAWHCSVLHFYFQRTAREGKGIFCDVSLSCQ</sequence>
<gene>
    <name evidence="1" type="ORF">E2C01_073415</name>
</gene>
<accession>A0A5B7IDH3</accession>
<organism evidence="1 2">
    <name type="scientific">Portunus trituberculatus</name>
    <name type="common">Swimming crab</name>
    <name type="synonym">Neptunus trituberculatus</name>
    <dbReference type="NCBI Taxonomy" id="210409"/>
    <lineage>
        <taxon>Eukaryota</taxon>
        <taxon>Metazoa</taxon>
        <taxon>Ecdysozoa</taxon>
        <taxon>Arthropoda</taxon>
        <taxon>Crustacea</taxon>
        <taxon>Multicrustacea</taxon>
        <taxon>Malacostraca</taxon>
        <taxon>Eumalacostraca</taxon>
        <taxon>Eucarida</taxon>
        <taxon>Decapoda</taxon>
        <taxon>Pleocyemata</taxon>
        <taxon>Brachyura</taxon>
        <taxon>Eubrachyura</taxon>
        <taxon>Portunoidea</taxon>
        <taxon>Portunidae</taxon>
        <taxon>Portuninae</taxon>
        <taxon>Portunus</taxon>
    </lineage>
</organism>
<comment type="caution">
    <text evidence="1">The sequence shown here is derived from an EMBL/GenBank/DDBJ whole genome shotgun (WGS) entry which is preliminary data.</text>
</comment>
<keyword evidence="2" id="KW-1185">Reference proteome</keyword>
<evidence type="ECO:0000313" key="2">
    <source>
        <dbReference type="Proteomes" id="UP000324222"/>
    </source>
</evidence>
<protein>
    <submittedName>
        <fullName evidence="1">Uncharacterized protein</fullName>
    </submittedName>
</protein>
<reference evidence="1 2" key="1">
    <citation type="submission" date="2019-05" db="EMBL/GenBank/DDBJ databases">
        <title>Another draft genome of Portunus trituberculatus and its Hox gene families provides insights of decapod evolution.</title>
        <authorList>
            <person name="Jeong J.-H."/>
            <person name="Song I."/>
            <person name="Kim S."/>
            <person name="Choi T."/>
            <person name="Kim D."/>
            <person name="Ryu S."/>
            <person name="Kim W."/>
        </authorList>
    </citation>
    <scope>NUCLEOTIDE SEQUENCE [LARGE SCALE GENOMIC DNA]</scope>
    <source>
        <tissue evidence="1">Muscle</tissue>
    </source>
</reference>
<proteinExistence type="predicted"/>